<gene>
    <name evidence="1" type="ORF">GCM10009789_18820</name>
</gene>
<name>A0ABN2CX77_9ACTN</name>
<organism evidence="1 2">
    <name type="scientific">Kribbella sancticallisti</name>
    <dbReference type="NCBI Taxonomy" id="460087"/>
    <lineage>
        <taxon>Bacteria</taxon>
        <taxon>Bacillati</taxon>
        <taxon>Actinomycetota</taxon>
        <taxon>Actinomycetes</taxon>
        <taxon>Propionibacteriales</taxon>
        <taxon>Kribbellaceae</taxon>
        <taxon>Kribbella</taxon>
    </lineage>
</organism>
<sequence>MYAMQYEITLPADYDLGIIRNRVATKGGLTDDFEGLGLKAYLVQDRANGAEVNQYAPFYLWNSTAGMSRFLWGGQFFSGICQSFGRPRVRHWTGVDALAGPDVDQPAVGATKYTQALLPDVDPAGPVAEWAEALKRTAAMPGVHSSAIAVDPTRWELVHFTLWSGEPGIVPGTRYQVLHLSTAGTKDLFRP</sequence>
<keyword evidence="2" id="KW-1185">Reference proteome</keyword>
<protein>
    <submittedName>
        <fullName evidence="1">DUF4865 family protein</fullName>
    </submittedName>
</protein>
<dbReference type="Proteomes" id="UP001500393">
    <property type="component" value="Unassembled WGS sequence"/>
</dbReference>
<dbReference type="Pfam" id="PF16157">
    <property type="entry name" value="DUF4865"/>
    <property type="match status" value="1"/>
</dbReference>
<evidence type="ECO:0000313" key="1">
    <source>
        <dbReference type="EMBL" id="GAA1565508.1"/>
    </source>
</evidence>
<reference evidence="1 2" key="1">
    <citation type="journal article" date="2019" name="Int. J. Syst. Evol. Microbiol.">
        <title>The Global Catalogue of Microorganisms (GCM) 10K type strain sequencing project: providing services to taxonomists for standard genome sequencing and annotation.</title>
        <authorList>
            <consortium name="The Broad Institute Genomics Platform"/>
            <consortium name="The Broad Institute Genome Sequencing Center for Infectious Disease"/>
            <person name="Wu L."/>
            <person name="Ma J."/>
        </authorList>
    </citation>
    <scope>NUCLEOTIDE SEQUENCE [LARGE SCALE GENOMIC DNA]</scope>
    <source>
        <strain evidence="1 2">JCM 14969</strain>
    </source>
</reference>
<proteinExistence type="predicted"/>
<evidence type="ECO:0000313" key="2">
    <source>
        <dbReference type="Proteomes" id="UP001500393"/>
    </source>
</evidence>
<dbReference type="InterPro" id="IPR032349">
    <property type="entry name" value="DUF4865"/>
</dbReference>
<dbReference type="EMBL" id="BAAAOS010000017">
    <property type="protein sequence ID" value="GAA1565508.1"/>
    <property type="molecule type" value="Genomic_DNA"/>
</dbReference>
<accession>A0ABN2CX77</accession>
<comment type="caution">
    <text evidence="1">The sequence shown here is derived from an EMBL/GenBank/DDBJ whole genome shotgun (WGS) entry which is preliminary data.</text>
</comment>